<dbReference type="EMBL" id="CM000880">
    <property type="protein sequence ID" value="PNT76467.1"/>
    <property type="molecule type" value="Genomic_DNA"/>
</dbReference>
<reference evidence="3" key="3">
    <citation type="submission" date="2018-08" db="UniProtKB">
        <authorList>
            <consortium name="EnsemblPlants"/>
        </authorList>
    </citation>
    <scope>IDENTIFICATION</scope>
    <source>
        <strain evidence="3">cv. Bd21</strain>
    </source>
</reference>
<evidence type="ECO:0000313" key="2">
    <source>
        <dbReference type="EMBL" id="PNT76467.1"/>
    </source>
</evidence>
<evidence type="ECO:0000313" key="4">
    <source>
        <dbReference type="Proteomes" id="UP000008810"/>
    </source>
</evidence>
<dbReference type="eggNOG" id="ENOG502QUAU">
    <property type="taxonomic scope" value="Eukaryota"/>
</dbReference>
<keyword evidence="4" id="KW-1185">Reference proteome</keyword>
<name>I1H0R8_BRADI</name>
<gene>
    <name evidence="3" type="primary">LOC104582236</name>
    <name evidence="2" type="ORF">BRADI_1g48490v3</name>
</gene>
<organism evidence="2">
    <name type="scientific">Brachypodium distachyon</name>
    <name type="common">Purple false brome</name>
    <name type="synonym">Trachynia distachya</name>
    <dbReference type="NCBI Taxonomy" id="15368"/>
    <lineage>
        <taxon>Eukaryota</taxon>
        <taxon>Viridiplantae</taxon>
        <taxon>Streptophyta</taxon>
        <taxon>Embryophyta</taxon>
        <taxon>Tracheophyta</taxon>
        <taxon>Spermatophyta</taxon>
        <taxon>Magnoliopsida</taxon>
        <taxon>Liliopsida</taxon>
        <taxon>Poales</taxon>
        <taxon>Poaceae</taxon>
        <taxon>BOP clade</taxon>
        <taxon>Pooideae</taxon>
        <taxon>Stipodae</taxon>
        <taxon>Brachypodieae</taxon>
        <taxon>Brachypodium</taxon>
    </lineage>
</organism>
<dbReference type="SUPFAM" id="SSF57889">
    <property type="entry name" value="Cysteine-rich domain"/>
    <property type="match status" value="2"/>
</dbReference>
<dbReference type="AlphaFoldDB" id="I1H0R8"/>
<evidence type="ECO:0000313" key="3">
    <source>
        <dbReference type="EnsemblPlants" id="PNT76467"/>
    </source>
</evidence>
<feature type="region of interest" description="Disordered" evidence="1">
    <location>
        <begin position="1"/>
        <end position="23"/>
    </location>
</feature>
<dbReference type="RefSeq" id="XP_010229934.1">
    <property type="nucleotide sequence ID" value="XM_010231632.2"/>
</dbReference>
<evidence type="ECO:0000256" key="1">
    <source>
        <dbReference type="SAM" id="MobiDB-lite"/>
    </source>
</evidence>
<sequence>MTILSNSRDAAAPWEISHGAHPEHTLRRQTTTGAAAAAPGAADLQFQRDGCKEPGAGDRYACRPCDFDLHVECALAETVMAHPLFKDAQFRLQELLRPGGGHDDDNAGSGSGSGSILCVACGGEVLGLHYHCAANARKKKGYLGLDIHPWCAALPREIRREELTLELRKEAFHRCDSCPSRRDIGGWFYRSTCKTVYLHVACVKGIMIADGGGGGSSGSTDPLAAVKEAALRIYRAKKDEEGEVERVILALVLGG</sequence>
<dbReference type="Proteomes" id="UP000008810">
    <property type="component" value="Chromosome 1"/>
</dbReference>
<dbReference type="HOGENOM" id="CLU_056082_1_0_1"/>
<reference evidence="2 3" key="1">
    <citation type="journal article" date="2010" name="Nature">
        <title>Genome sequencing and analysis of the model grass Brachypodium distachyon.</title>
        <authorList>
            <consortium name="International Brachypodium Initiative"/>
        </authorList>
    </citation>
    <scope>NUCLEOTIDE SEQUENCE [LARGE SCALE GENOMIC DNA]</scope>
    <source>
        <strain evidence="2 3">Bd21</strain>
    </source>
</reference>
<dbReference type="Gramene" id="PNT76467">
    <property type="protein sequence ID" value="PNT76467"/>
    <property type="gene ID" value="BRADI_1g48490v3"/>
</dbReference>
<reference evidence="2" key="2">
    <citation type="submission" date="2017-06" db="EMBL/GenBank/DDBJ databases">
        <title>WGS assembly of Brachypodium distachyon.</title>
        <authorList>
            <consortium name="The International Brachypodium Initiative"/>
            <person name="Lucas S."/>
            <person name="Harmon-Smith M."/>
            <person name="Lail K."/>
            <person name="Tice H."/>
            <person name="Grimwood J."/>
            <person name="Bruce D."/>
            <person name="Barry K."/>
            <person name="Shu S."/>
            <person name="Lindquist E."/>
            <person name="Wang M."/>
            <person name="Pitluck S."/>
            <person name="Vogel J.P."/>
            <person name="Garvin D.F."/>
            <person name="Mockler T.C."/>
            <person name="Schmutz J."/>
            <person name="Rokhsar D."/>
            <person name="Bevan M.W."/>
        </authorList>
    </citation>
    <scope>NUCLEOTIDE SEQUENCE</scope>
    <source>
        <strain evidence="2">Bd21</strain>
    </source>
</reference>
<accession>I1H0R8</accession>
<dbReference type="InterPro" id="IPR046349">
    <property type="entry name" value="C1-like_sf"/>
</dbReference>
<dbReference type="OrthoDB" id="609232at2759"/>
<protein>
    <submittedName>
        <fullName evidence="2 3">Uncharacterized protein</fullName>
    </submittedName>
</protein>
<dbReference type="OMA" id="HVACVKG"/>
<dbReference type="KEGG" id="bdi:104582236"/>
<proteinExistence type="predicted"/>
<dbReference type="STRING" id="15368.I1H0R8"/>
<dbReference type="PANTHER" id="PTHR46477">
    <property type="entry name" value="CYSTEINE/HISTIDINE-RICH C1 DOMAIN FAMILY PROTEIN"/>
    <property type="match status" value="1"/>
</dbReference>
<dbReference type="GeneID" id="104582236"/>
<dbReference type="PANTHER" id="PTHR46477:SF8">
    <property type="entry name" value="OS08G0257100 PROTEIN"/>
    <property type="match status" value="1"/>
</dbReference>
<dbReference type="EnsemblPlants" id="PNT76467">
    <property type="protein sequence ID" value="PNT76467"/>
    <property type="gene ID" value="BRADI_1g48490v3"/>
</dbReference>